<dbReference type="PANTHER" id="PTHR12358">
    <property type="entry name" value="SPHINGOSINE KINASE"/>
    <property type="match status" value="1"/>
</dbReference>
<dbReference type="Pfam" id="PF19279">
    <property type="entry name" value="YegS_C"/>
    <property type="match status" value="1"/>
</dbReference>
<dbReference type="SUPFAM" id="SSF111331">
    <property type="entry name" value="NAD kinase/diacylglycerol kinase-like"/>
    <property type="match status" value="1"/>
</dbReference>
<dbReference type="InterPro" id="IPR050187">
    <property type="entry name" value="Lipid_Phosphate_FormReg"/>
</dbReference>
<dbReference type="Proteomes" id="UP000007013">
    <property type="component" value="Chromosome"/>
</dbReference>
<dbReference type="Pfam" id="PF00781">
    <property type="entry name" value="DAGK_cat"/>
    <property type="match status" value="1"/>
</dbReference>
<keyword evidence="6 13" id="KW-0418">Kinase</keyword>
<dbReference type="Gene3D" id="3.40.50.10330">
    <property type="entry name" value="Probable inorganic polyphosphate/atp-NAD kinase, domain 1"/>
    <property type="match status" value="1"/>
</dbReference>
<keyword evidence="9" id="KW-0443">Lipid metabolism</keyword>
<evidence type="ECO:0000313" key="14">
    <source>
        <dbReference type="Proteomes" id="UP000007013"/>
    </source>
</evidence>
<keyword evidence="14" id="KW-1185">Reference proteome</keyword>
<keyword evidence="4" id="KW-0479">Metal-binding</keyword>
<keyword evidence="8" id="KW-0460">Magnesium</keyword>
<dbReference type="GO" id="GO:0046872">
    <property type="term" value="F:metal ion binding"/>
    <property type="evidence" value="ECO:0007669"/>
    <property type="project" value="UniProtKB-KW"/>
</dbReference>
<dbReference type="STRING" id="452637.Oter_2682"/>
<evidence type="ECO:0000256" key="7">
    <source>
        <dbReference type="ARBA" id="ARBA00022840"/>
    </source>
</evidence>
<evidence type="ECO:0000256" key="11">
    <source>
        <dbReference type="ARBA" id="ARBA00023264"/>
    </source>
</evidence>
<evidence type="ECO:0000256" key="9">
    <source>
        <dbReference type="ARBA" id="ARBA00023098"/>
    </source>
</evidence>
<dbReference type="GO" id="GO:0005886">
    <property type="term" value="C:plasma membrane"/>
    <property type="evidence" value="ECO:0007669"/>
    <property type="project" value="TreeGrafter"/>
</dbReference>
<dbReference type="InterPro" id="IPR045540">
    <property type="entry name" value="YegS/DAGK_C"/>
</dbReference>
<dbReference type="InterPro" id="IPR016064">
    <property type="entry name" value="NAD/diacylglycerol_kinase_sf"/>
</dbReference>
<evidence type="ECO:0000256" key="3">
    <source>
        <dbReference type="ARBA" id="ARBA00022679"/>
    </source>
</evidence>
<dbReference type="PANTHER" id="PTHR12358:SF106">
    <property type="entry name" value="LIPID KINASE YEGS"/>
    <property type="match status" value="1"/>
</dbReference>
<dbReference type="InterPro" id="IPR017438">
    <property type="entry name" value="ATP-NAD_kinase_N"/>
</dbReference>
<dbReference type="HOGENOM" id="CLU_045532_1_2_0"/>
<evidence type="ECO:0000256" key="2">
    <source>
        <dbReference type="ARBA" id="ARBA00022516"/>
    </source>
</evidence>
<dbReference type="EMBL" id="CP001032">
    <property type="protein sequence ID" value="ACB75963.1"/>
    <property type="molecule type" value="Genomic_DNA"/>
</dbReference>
<sequence>MRTRFIVNRRSGRANRVLAGVRAFAAQLGAAVVLTERPRHARDLATTALDDGCELIVAVGGDGTMNEVGSALIGTPATLGLIPCGSGDGLGRFLGLHGSLSHSLEILCSGRPRPIDTGVADGHPFINLAGLGFEAELGARFNRLERRGFLRYLSTGARTLHACHSQRCTITADDAQVNVDAFTLAVANSAQYGNNALIAPHARVDDGQLDLCALPAATWFNVLPLTLRLFSGTIDRASGVVHRRGTRFVVERPAPGPLHTDGEIHEAGRTVEFAIRPASLRIMCPVP</sequence>
<evidence type="ECO:0000256" key="4">
    <source>
        <dbReference type="ARBA" id="ARBA00022723"/>
    </source>
</evidence>
<keyword evidence="11" id="KW-1208">Phospholipid metabolism</keyword>
<keyword evidence="10" id="KW-0594">Phospholipid biosynthesis</keyword>
<dbReference type="GO" id="GO:0016301">
    <property type="term" value="F:kinase activity"/>
    <property type="evidence" value="ECO:0007669"/>
    <property type="project" value="UniProtKB-KW"/>
</dbReference>
<dbReference type="InterPro" id="IPR001206">
    <property type="entry name" value="Diacylglycerol_kinase_cat_dom"/>
</dbReference>
<dbReference type="Gene3D" id="2.60.200.40">
    <property type="match status" value="1"/>
</dbReference>
<dbReference type="PROSITE" id="PS50146">
    <property type="entry name" value="DAGK"/>
    <property type="match status" value="1"/>
</dbReference>
<evidence type="ECO:0000256" key="5">
    <source>
        <dbReference type="ARBA" id="ARBA00022741"/>
    </source>
</evidence>
<gene>
    <name evidence="13" type="ordered locus">Oter_2682</name>
</gene>
<organism evidence="13 14">
    <name type="scientific">Opitutus terrae (strain DSM 11246 / JCM 15787 / PB90-1)</name>
    <dbReference type="NCBI Taxonomy" id="452637"/>
    <lineage>
        <taxon>Bacteria</taxon>
        <taxon>Pseudomonadati</taxon>
        <taxon>Verrucomicrobiota</taxon>
        <taxon>Opitutia</taxon>
        <taxon>Opitutales</taxon>
        <taxon>Opitutaceae</taxon>
        <taxon>Opitutus</taxon>
    </lineage>
</organism>
<keyword evidence="5" id="KW-0547">Nucleotide-binding</keyword>
<dbReference type="InterPro" id="IPR005218">
    <property type="entry name" value="Diacylglycerol/lipid_kinase"/>
</dbReference>
<evidence type="ECO:0000256" key="8">
    <source>
        <dbReference type="ARBA" id="ARBA00022842"/>
    </source>
</evidence>
<dbReference type="RefSeq" id="WP_012375498.1">
    <property type="nucleotide sequence ID" value="NC_010571.1"/>
</dbReference>
<name>B1ZUZ3_OPITP</name>
<protein>
    <submittedName>
        <fullName evidence="13">Diacylglycerol kinase catalytic region</fullName>
    </submittedName>
</protein>
<accession>B1ZUZ3</accession>
<keyword evidence="2" id="KW-0444">Lipid biosynthesis</keyword>
<feature type="domain" description="DAGKc" evidence="12">
    <location>
        <begin position="1"/>
        <end position="124"/>
    </location>
</feature>
<evidence type="ECO:0000313" key="13">
    <source>
        <dbReference type="EMBL" id="ACB75963.1"/>
    </source>
</evidence>
<comment type="cofactor">
    <cofactor evidence="1">
        <name>Mg(2+)</name>
        <dbReference type="ChEBI" id="CHEBI:18420"/>
    </cofactor>
</comment>
<dbReference type="NCBIfam" id="TIGR00147">
    <property type="entry name" value="YegS/Rv2252/BmrU family lipid kinase"/>
    <property type="match status" value="1"/>
</dbReference>
<dbReference type="OrthoDB" id="9786026at2"/>
<evidence type="ECO:0000256" key="10">
    <source>
        <dbReference type="ARBA" id="ARBA00023209"/>
    </source>
</evidence>
<reference evidence="13 14" key="1">
    <citation type="journal article" date="2011" name="J. Bacteriol.">
        <title>Genome sequence of the verrucomicrobium Opitutus terrae PB90-1, an abundant inhabitant of rice paddy soil ecosystems.</title>
        <authorList>
            <person name="van Passel M.W."/>
            <person name="Kant R."/>
            <person name="Palva A."/>
            <person name="Copeland A."/>
            <person name="Lucas S."/>
            <person name="Lapidus A."/>
            <person name="Glavina del Rio T."/>
            <person name="Pitluck S."/>
            <person name="Goltsman E."/>
            <person name="Clum A."/>
            <person name="Sun H."/>
            <person name="Schmutz J."/>
            <person name="Larimer F.W."/>
            <person name="Land M.L."/>
            <person name="Hauser L."/>
            <person name="Kyrpides N."/>
            <person name="Mikhailova N."/>
            <person name="Richardson P.P."/>
            <person name="Janssen P.H."/>
            <person name="de Vos W.M."/>
            <person name="Smidt H."/>
        </authorList>
    </citation>
    <scope>NUCLEOTIDE SEQUENCE [LARGE SCALE GENOMIC DNA]</scope>
    <source>
        <strain evidence="14">DSM 11246 / JCM 15787 / PB90-1</strain>
    </source>
</reference>
<keyword evidence="7" id="KW-0067">ATP-binding</keyword>
<dbReference type="eggNOG" id="COG1597">
    <property type="taxonomic scope" value="Bacteria"/>
</dbReference>
<proteinExistence type="predicted"/>
<dbReference type="AlphaFoldDB" id="B1ZUZ3"/>
<dbReference type="KEGG" id="ote:Oter_2682"/>
<evidence type="ECO:0000256" key="1">
    <source>
        <dbReference type="ARBA" id="ARBA00001946"/>
    </source>
</evidence>
<dbReference type="GO" id="GO:0005524">
    <property type="term" value="F:ATP binding"/>
    <property type="evidence" value="ECO:0007669"/>
    <property type="project" value="UniProtKB-KW"/>
</dbReference>
<evidence type="ECO:0000256" key="6">
    <source>
        <dbReference type="ARBA" id="ARBA00022777"/>
    </source>
</evidence>
<keyword evidence="3" id="KW-0808">Transferase</keyword>
<evidence type="ECO:0000259" key="12">
    <source>
        <dbReference type="PROSITE" id="PS50146"/>
    </source>
</evidence>
<dbReference type="GO" id="GO:0008654">
    <property type="term" value="P:phospholipid biosynthetic process"/>
    <property type="evidence" value="ECO:0007669"/>
    <property type="project" value="UniProtKB-KW"/>
</dbReference>